<dbReference type="InterPro" id="IPR013761">
    <property type="entry name" value="SAM/pointed_sf"/>
</dbReference>
<comment type="similarity">
    <text evidence="2">Belongs to the DNA repair metallo-beta-lactamase (DRMBL) family.</text>
</comment>
<dbReference type="FunFam" id="3.40.50.12650:FF:000001">
    <property type="entry name" value="DNA cross-link repair 1A"/>
    <property type="match status" value="1"/>
</dbReference>
<dbReference type="PROSITE" id="PS50105">
    <property type="entry name" value="SAM_DOMAIN"/>
    <property type="match status" value="1"/>
</dbReference>
<feature type="domain" description="SAM" evidence="6">
    <location>
        <begin position="95"/>
        <end position="158"/>
    </location>
</feature>
<dbReference type="CDD" id="cd16273">
    <property type="entry name" value="SNM1A-1C-like_MBL-fold"/>
    <property type="match status" value="1"/>
</dbReference>
<keyword evidence="8" id="KW-1185">Reference proteome</keyword>
<dbReference type="SMART" id="SM00454">
    <property type="entry name" value="SAM"/>
    <property type="match status" value="1"/>
</dbReference>
<evidence type="ECO:0000256" key="2">
    <source>
        <dbReference type="ARBA" id="ARBA00010304"/>
    </source>
</evidence>
<dbReference type="Pfam" id="PF07522">
    <property type="entry name" value="DRMBL"/>
    <property type="match status" value="1"/>
</dbReference>
<dbReference type="GO" id="GO:0036297">
    <property type="term" value="P:interstrand cross-link repair"/>
    <property type="evidence" value="ECO:0007669"/>
    <property type="project" value="TreeGrafter"/>
</dbReference>
<dbReference type="CDD" id="cd09487">
    <property type="entry name" value="SAM_superfamily"/>
    <property type="match status" value="1"/>
</dbReference>
<dbReference type="PANTHER" id="PTHR23240:SF6">
    <property type="entry name" value="DNA CROSS-LINK REPAIR 1A PROTEIN"/>
    <property type="match status" value="1"/>
</dbReference>
<protein>
    <recommendedName>
        <fullName evidence="6">SAM domain-containing protein</fullName>
    </recommendedName>
</protein>
<dbReference type="PANTHER" id="PTHR23240">
    <property type="entry name" value="DNA CROSS-LINK REPAIR PROTEIN PSO2/SNM1-RELATED"/>
    <property type="match status" value="1"/>
</dbReference>
<dbReference type="Gene3D" id="1.10.150.50">
    <property type="entry name" value="Transcription Factor, Ets-1"/>
    <property type="match status" value="1"/>
</dbReference>
<evidence type="ECO:0000313" key="8">
    <source>
        <dbReference type="Proteomes" id="UP000015453"/>
    </source>
</evidence>
<dbReference type="GO" id="GO:0006303">
    <property type="term" value="P:double-strand break repair via nonhomologous end joining"/>
    <property type="evidence" value="ECO:0007669"/>
    <property type="project" value="TreeGrafter"/>
</dbReference>
<evidence type="ECO:0000313" key="7">
    <source>
        <dbReference type="EMBL" id="EPS68874.1"/>
    </source>
</evidence>
<name>S8CP18_9LAMI</name>
<dbReference type="FunFam" id="3.60.15.10:FF:000027">
    <property type="entry name" value="DNA ligase 6"/>
    <property type="match status" value="1"/>
</dbReference>
<dbReference type="GO" id="GO:0035312">
    <property type="term" value="F:5'-3' DNA exonuclease activity"/>
    <property type="evidence" value="ECO:0007669"/>
    <property type="project" value="TreeGrafter"/>
</dbReference>
<dbReference type="Gene3D" id="3.60.15.10">
    <property type="entry name" value="Ribonuclease Z/Hydroxyacylglutathione hydrolase-like"/>
    <property type="match status" value="1"/>
</dbReference>
<feature type="non-terminal residue" evidence="7">
    <location>
        <position position="1"/>
    </location>
</feature>
<dbReference type="SUPFAM" id="SSF56281">
    <property type="entry name" value="Metallo-hydrolase/oxidoreductase"/>
    <property type="match status" value="1"/>
</dbReference>
<evidence type="ECO:0000259" key="6">
    <source>
        <dbReference type="PROSITE" id="PS50105"/>
    </source>
</evidence>
<dbReference type="EMBL" id="AUSU01002390">
    <property type="protein sequence ID" value="EPS68874.1"/>
    <property type="molecule type" value="Genomic_DNA"/>
</dbReference>
<dbReference type="OrthoDB" id="262529at2759"/>
<dbReference type="GO" id="GO:0003684">
    <property type="term" value="F:damaged DNA binding"/>
    <property type="evidence" value="ECO:0007669"/>
    <property type="project" value="TreeGrafter"/>
</dbReference>
<evidence type="ECO:0000256" key="4">
    <source>
        <dbReference type="ARBA" id="ARBA00023204"/>
    </source>
</evidence>
<comment type="subcellular location">
    <subcellularLocation>
        <location evidence="1">Nucleus</location>
    </subcellularLocation>
</comment>
<dbReference type="AlphaFoldDB" id="S8CP18"/>
<dbReference type="GO" id="GO:0005634">
    <property type="term" value="C:nucleus"/>
    <property type="evidence" value="ECO:0007669"/>
    <property type="project" value="UniProtKB-SubCell"/>
</dbReference>
<keyword evidence="5" id="KW-0539">Nucleus</keyword>
<dbReference type="SUPFAM" id="SSF47769">
    <property type="entry name" value="SAM/Pointed domain"/>
    <property type="match status" value="1"/>
</dbReference>
<proteinExistence type="inferred from homology"/>
<dbReference type="Proteomes" id="UP000015453">
    <property type="component" value="Unassembled WGS sequence"/>
</dbReference>
<reference evidence="7 8" key="1">
    <citation type="journal article" date="2013" name="BMC Genomics">
        <title>The miniature genome of a carnivorous plant Genlisea aurea contains a low number of genes and short non-coding sequences.</title>
        <authorList>
            <person name="Leushkin E.V."/>
            <person name="Sutormin R.A."/>
            <person name="Nabieva E.R."/>
            <person name="Penin A.A."/>
            <person name="Kondrashov A.S."/>
            <person name="Logacheva M.D."/>
        </authorList>
    </citation>
    <scope>NUCLEOTIDE SEQUENCE [LARGE SCALE GENOMIC DNA]</scope>
</reference>
<comment type="caution">
    <text evidence="7">The sequence shown here is derived from an EMBL/GenBank/DDBJ whole genome shotgun (WGS) entry which is preliminary data.</text>
</comment>
<keyword evidence="4" id="KW-0234">DNA repair</keyword>
<dbReference type="InterPro" id="IPR001660">
    <property type="entry name" value="SAM"/>
</dbReference>
<dbReference type="InterPro" id="IPR036866">
    <property type="entry name" value="RibonucZ/Hydroxyglut_hydro"/>
</dbReference>
<evidence type="ECO:0000256" key="5">
    <source>
        <dbReference type="ARBA" id="ARBA00023242"/>
    </source>
</evidence>
<dbReference type="Gene3D" id="3.40.50.12650">
    <property type="match status" value="1"/>
</dbReference>
<gene>
    <name evidence="7" type="ORF">M569_05893</name>
</gene>
<sequence>DGGFSEEESTQLDELLKLCDALDEPGNRNPGVDEESGNGFLICCPLCGCDISALSDDRKQIHTNGCLDKLERSSDVSSYSTATDVSHAKLGTNAPGLSPIGEWLSLLGLAKYEEVFLKHEVDLEALQWITEEDLCSLGITLLGPRKKILHAINSLRNDAIEVAEAEPVDETKSVANKLITDYFAHPLSVRNRGRVVTIEKKPHSVRKAAKGKENFRNSKQKDVPSWCRIPGTPFRVDAFKYLRRDCSHWFLTHFHLDHYQGLTKSFCHGKIYCSSITAKLVHLKIGIPMESIEVLPINRKINVAGVDITCFNANHCPGAVMILFEPTDGTPVLHTGDFRFCENMKDISALKTRSIHTLILDTTYCNAQYDFPKQESVIQFVIDAIQAETFNSKTLFLIGSYTIGRKERLFLEVARVLQKKIHVSASKLRILECLELGEEDMKRFTLDEGESCIHVVPMWVVASFKRLKQMASSRYTGSRFNSIVSFSPTGWSFGQGRRSMGKKLQQGTIIRYEVPYSEHSSFTELKEFVKMITPERIIPSVNDDHGLDSLNPTVSELLS</sequence>
<dbReference type="Pfam" id="PF00536">
    <property type="entry name" value="SAM_1"/>
    <property type="match status" value="1"/>
</dbReference>
<evidence type="ECO:0000256" key="1">
    <source>
        <dbReference type="ARBA" id="ARBA00004123"/>
    </source>
</evidence>
<dbReference type="InterPro" id="IPR011084">
    <property type="entry name" value="DRMBL"/>
</dbReference>
<evidence type="ECO:0000256" key="3">
    <source>
        <dbReference type="ARBA" id="ARBA00022763"/>
    </source>
</evidence>
<organism evidence="7 8">
    <name type="scientific">Genlisea aurea</name>
    <dbReference type="NCBI Taxonomy" id="192259"/>
    <lineage>
        <taxon>Eukaryota</taxon>
        <taxon>Viridiplantae</taxon>
        <taxon>Streptophyta</taxon>
        <taxon>Embryophyta</taxon>
        <taxon>Tracheophyta</taxon>
        <taxon>Spermatophyta</taxon>
        <taxon>Magnoliopsida</taxon>
        <taxon>eudicotyledons</taxon>
        <taxon>Gunneridae</taxon>
        <taxon>Pentapetalae</taxon>
        <taxon>asterids</taxon>
        <taxon>lamiids</taxon>
        <taxon>Lamiales</taxon>
        <taxon>Lentibulariaceae</taxon>
        <taxon>Genlisea</taxon>
    </lineage>
</organism>
<keyword evidence="3" id="KW-0227">DNA damage</keyword>
<accession>S8CP18</accession>